<dbReference type="EMBL" id="QSJN01000001">
    <property type="protein sequence ID" value="RHD78394.1"/>
    <property type="molecule type" value="Genomic_DNA"/>
</dbReference>
<accession>A0A174NUF6</accession>
<dbReference type="AlphaFoldDB" id="A0A174NUF6"/>
<evidence type="ECO:0000313" key="1">
    <source>
        <dbReference type="EMBL" id="RHD78394.1"/>
    </source>
</evidence>
<evidence type="ECO:0008006" key="3">
    <source>
        <dbReference type="Google" id="ProtNLM"/>
    </source>
</evidence>
<name>A0A174NUF6_PARDI</name>
<sequence>MYLKYFTLFCVPLVYLFRTRPHAVVSLFFTHLLPIVFLYGMQTGFTVQTLALSLSTLLIVECVYEIGYIQNDTETVKRDDSPTWRLNGTELDFYYQHKRVVYISRIIQTIAFLTMLHFFFPHAHTIYFAVGLLVLLISFLLYNSLSGYVKMFLYFILSSLRYIIPFLLFPENISVSLLVLLLLIHSFVRTLEFKSSKPPYITTNICFRKYIIRYDVSRLYGFRVIAYFLLLLVSAVLYRISFFPFYYLLIMLYVLSFRTAIYMFNKLRTR</sequence>
<evidence type="ECO:0000313" key="2">
    <source>
        <dbReference type="Proteomes" id="UP000284660"/>
    </source>
</evidence>
<gene>
    <name evidence="1" type="ORF">DW782_03685</name>
</gene>
<protein>
    <recommendedName>
        <fullName evidence="3">WbuO protein</fullName>
    </recommendedName>
</protein>
<dbReference type="Proteomes" id="UP000284660">
    <property type="component" value="Unassembled WGS sequence"/>
</dbReference>
<proteinExistence type="predicted"/>
<reference evidence="1 2" key="1">
    <citation type="submission" date="2018-08" db="EMBL/GenBank/DDBJ databases">
        <title>A genome reference for cultivated species of the human gut microbiota.</title>
        <authorList>
            <person name="Zou Y."/>
            <person name="Xue W."/>
            <person name="Luo G."/>
        </authorList>
    </citation>
    <scope>NUCLEOTIDE SEQUENCE [LARGE SCALE GENOMIC DNA]</scope>
    <source>
        <strain evidence="1 2">AM30-4</strain>
    </source>
</reference>
<comment type="caution">
    <text evidence="1">The sequence shown here is derived from an EMBL/GenBank/DDBJ whole genome shotgun (WGS) entry which is preliminary data.</text>
</comment>
<dbReference type="OMA" id="IENDCET"/>
<organism evidence="1 2">
    <name type="scientific">Parabacteroides distasonis</name>
    <dbReference type="NCBI Taxonomy" id="823"/>
    <lineage>
        <taxon>Bacteria</taxon>
        <taxon>Pseudomonadati</taxon>
        <taxon>Bacteroidota</taxon>
        <taxon>Bacteroidia</taxon>
        <taxon>Bacteroidales</taxon>
        <taxon>Tannerellaceae</taxon>
        <taxon>Parabacteroides</taxon>
    </lineage>
</organism>